<sequence>MNDKELFEQLERGPLTRDGFDEALRRRINESLDKPSRKVRRPRFVRWSAISAACLLIVAVAVGLWSWKGFNSGQENNQSLVVNPTPASSNAASDNEINPIPHSAVVIGLREDSQDGTTSSYRTLLVAPQKERITYMGSVKGIWMPYGSNFWNIDAVSDPQGKGTQSLQAVRYGAKTSREDASMNKDSPQLRRTEKLLFAGNAFVSILQTTNVNENGIADEKSQVWVNQVPSLEPAIRIKDIYSLERNHITLAKAIETNQAVDNIDQWAIVRDSGKWVAKQPASESVLVDASDIREWDTISIPLTEKVTGNEGDKLALTVDEIRSFEPNAIDAYTSNNEEVAVIVTGNSIRLLPYRLESREMAEQAVSIPIAANESVVMVQWAVEQSYVNNWKSWFGKWLTASAER</sequence>
<keyword evidence="1" id="KW-0812">Transmembrane</keyword>
<evidence type="ECO:0000313" key="3">
    <source>
        <dbReference type="Proteomes" id="UP000297900"/>
    </source>
</evidence>
<protein>
    <submittedName>
        <fullName evidence="2">Uncharacterized protein</fullName>
    </submittedName>
</protein>
<keyword evidence="3" id="KW-1185">Reference proteome</keyword>
<dbReference type="OrthoDB" id="2677224at2"/>
<dbReference type="RefSeq" id="WP_135150956.1">
    <property type="nucleotide sequence ID" value="NZ_SOMN01000003.1"/>
</dbReference>
<organism evidence="2 3">
    <name type="scientific">Cohnella luojiensis</name>
    <dbReference type="NCBI Taxonomy" id="652876"/>
    <lineage>
        <taxon>Bacteria</taxon>
        <taxon>Bacillati</taxon>
        <taxon>Bacillota</taxon>
        <taxon>Bacilli</taxon>
        <taxon>Bacillales</taxon>
        <taxon>Paenibacillaceae</taxon>
        <taxon>Cohnella</taxon>
    </lineage>
</organism>
<name>A0A4Y8M429_9BACL</name>
<gene>
    <name evidence="2" type="ORF">E2980_04630</name>
</gene>
<reference evidence="2 3" key="1">
    <citation type="submission" date="2019-03" db="EMBL/GenBank/DDBJ databases">
        <title>Cohnella endophytica sp. nov., a novel endophytic bacterium isolated from bark of Sonneratia apetala.</title>
        <authorList>
            <person name="Tuo L."/>
        </authorList>
    </citation>
    <scope>NUCLEOTIDE SEQUENCE [LARGE SCALE GENOMIC DNA]</scope>
    <source>
        <strain evidence="2 3">CCTCC AB 208254</strain>
    </source>
</reference>
<keyword evidence="1" id="KW-1133">Transmembrane helix</keyword>
<dbReference type="Proteomes" id="UP000297900">
    <property type="component" value="Unassembled WGS sequence"/>
</dbReference>
<keyword evidence="1" id="KW-0472">Membrane</keyword>
<feature type="transmembrane region" description="Helical" evidence="1">
    <location>
        <begin position="44"/>
        <end position="67"/>
    </location>
</feature>
<dbReference type="AlphaFoldDB" id="A0A4Y8M429"/>
<accession>A0A4Y8M429</accession>
<proteinExistence type="predicted"/>
<evidence type="ECO:0000256" key="1">
    <source>
        <dbReference type="SAM" id="Phobius"/>
    </source>
</evidence>
<evidence type="ECO:0000313" key="2">
    <source>
        <dbReference type="EMBL" id="TFE30043.1"/>
    </source>
</evidence>
<comment type="caution">
    <text evidence="2">The sequence shown here is derived from an EMBL/GenBank/DDBJ whole genome shotgun (WGS) entry which is preliminary data.</text>
</comment>
<dbReference type="EMBL" id="SOMN01000003">
    <property type="protein sequence ID" value="TFE30043.1"/>
    <property type="molecule type" value="Genomic_DNA"/>
</dbReference>